<dbReference type="InterPro" id="IPR013332">
    <property type="entry name" value="KPR_N"/>
</dbReference>
<dbReference type="InterPro" id="IPR051402">
    <property type="entry name" value="KPR-Related"/>
</dbReference>
<dbReference type="InterPro" id="IPR013328">
    <property type="entry name" value="6PGD_dom2"/>
</dbReference>
<dbReference type="Gene3D" id="1.10.1040.10">
    <property type="entry name" value="N-(1-d-carboxylethyl)-l-norvaline Dehydrogenase, domain 2"/>
    <property type="match status" value="1"/>
</dbReference>
<dbReference type="Proteomes" id="UP000187429">
    <property type="component" value="Unassembled WGS sequence"/>
</dbReference>
<evidence type="ECO:0000313" key="8">
    <source>
        <dbReference type="Proteomes" id="UP000187429"/>
    </source>
</evidence>
<evidence type="ECO:0000259" key="6">
    <source>
        <dbReference type="Pfam" id="PF08546"/>
    </source>
</evidence>
<evidence type="ECO:0000259" key="5">
    <source>
        <dbReference type="Pfam" id="PF02558"/>
    </source>
</evidence>
<dbReference type="Gene3D" id="3.40.50.720">
    <property type="entry name" value="NAD(P)-binding Rossmann-like Domain"/>
    <property type="match status" value="1"/>
</dbReference>
<dbReference type="GO" id="GO:0005737">
    <property type="term" value="C:cytoplasm"/>
    <property type="evidence" value="ECO:0007669"/>
    <property type="project" value="TreeGrafter"/>
</dbReference>
<sequence>MEIDINKKFLLVGAGAIGPVYGWRLKQGGSSVSVVCRSNYEVVKNSGFQIDSTFYGAGSFIPDVVYSSCKQAANESPEEFDYVLVCTKNLPNISNPANTIKDVVVSEKVTIVLIQNGIGIEKYYRQLFPNNRVITSIAHIFAKQVETGIINNVGQASLIFNVFKDTNESGFSQQDIEICDSLRECLLAGNVLATISDNIQRERWIKIVWNISISPVSVLTSASNTREMLDCPETRALLIESMHEAIKVGEAVLNTSLTTDIPSEQLPQQIIDKVDNLPKPFYPSMMIDMQNSRPMEHQVIVKNVIDYANKFNIKVPVLQTMYSLMILMEKKYLRL</sequence>
<dbReference type="InterPro" id="IPR013752">
    <property type="entry name" value="KPA_reductase"/>
</dbReference>
<dbReference type="FunFam" id="1.10.1040.10:FF:000017">
    <property type="entry name" value="2-dehydropantoate 2-reductase"/>
    <property type="match status" value="1"/>
</dbReference>
<keyword evidence="2 4" id="KW-0521">NADP</keyword>
<dbReference type="Pfam" id="PF08546">
    <property type="entry name" value="ApbA_C"/>
    <property type="match status" value="1"/>
</dbReference>
<dbReference type="EMBL" id="LSSM01000318">
    <property type="protein sequence ID" value="OMJ29315.1"/>
    <property type="molecule type" value="Genomic_DNA"/>
</dbReference>
<evidence type="ECO:0000256" key="4">
    <source>
        <dbReference type="RuleBase" id="RU362068"/>
    </source>
</evidence>
<proteinExistence type="inferred from homology"/>
<dbReference type="NCBIfam" id="TIGR00745">
    <property type="entry name" value="apbA_panE"/>
    <property type="match status" value="1"/>
</dbReference>
<comment type="caution">
    <text evidence="7">The sequence shown here is derived from an EMBL/GenBank/DDBJ whole genome shotgun (WGS) entry which is preliminary data.</text>
</comment>
<feature type="domain" description="Ketopantoate reductase C-terminal" evidence="6">
    <location>
        <begin position="198"/>
        <end position="326"/>
    </location>
</feature>
<dbReference type="OrthoDB" id="3609at2759"/>
<comment type="catalytic activity">
    <reaction evidence="4">
        <text>(R)-pantoate + NADP(+) = 2-dehydropantoate + NADPH + H(+)</text>
        <dbReference type="Rhea" id="RHEA:16233"/>
        <dbReference type="ChEBI" id="CHEBI:11561"/>
        <dbReference type="ChEBI" id="CHEBI:15378"/>
        <dbReference type="ChEBI" id="CHEBI:15980"/>
        <dbReference type="ChEBI" id="CHEBI:57783"/>
        <dbReference type="ChEBI" id="CHEBI:58349"/>
        <dbReference type="EC" id="1.1.1.169"/>
    </reaction>
</comment>
<comment type="similarity">
    <text evidence="1 4">Belongs to the ketopantoate reductase family.</text>
</comment>
<dbReference type="InterPro" id="IPR008927">
    <property type="entry name" value="6-PGluconate_DH-like_C_sf"/>
</dbReference>
<name>A0A1R1YR44_9FUNG</name>
<evidence type="ECO:0000313" key="7">
    <source>
        <dbReference type="EMBL" id="OMJ29315.1"/>
    </source>
</evidence>
<protein>
    <recommendedName>
        <fullName evidence="4">2-dehydropantoate 2-reductase</fullName>
        <ecNumber evidence="4">1.1.1.169</ecNumber>
    </recommendedName>
    <alternativeName>
        <fullName evidence="4">Ketopantoate reductase</fullName>
    </alternativeName>
</protein>
<evidence type="ECO:0000256" key="3">
    <source>
        <dbReference type="ARBA" id="ARBA00023002"/>
    </source>
</evidence>
<keyword evidence="3 4" id="KW-0560">Oxidoreductase</keyword>
<keyword evidence="8" id="KW-1185">Reference proteome</keyword>
<gene>
    <name evidence="7" type="ORF">AYI69_g1183</name>
</gene>
<dbReference type="PANTHER" id="PTHR21708">
    <property type="entry name" value="PROBABLE 2-DEHYDROPANTOATE 2-REDUCTASE"/>
    <property type="match status" value="1"/>
</dbReference>
<dbReference type="SUPFAM" id="SSF51735">
    <property type="entry name" value="NAD(P)-binding Rossmann-fold domains"/>
    <property type="match status" value="1"/>
</dbReference>
<dbReference type="Pfam" id="PF02558">
    <property type="entry name" value="ApbA"/>
    <property type="match status" value="1"/>
</dbReference>
<dbReference type="AlphaFoldDB" id="A0A1R1YR44"/>
<accession>A0A1R1YR44</accession>
<evidence type="ECO:0000256" key="1">
    <source>
        <dbReference type="ARBA" id="ARBA00007870"/>
    </source>
</evidence>
<dbReference type="GO" id="GO:0015940">
    <property type="term" value="P:pantothenate biosynthetic process"/>
    <property type="evidence" value="ECO:0007669"/>
    <property type="project" value="InterPro"/>
</dbReference>
<dbReference type="SUPFAM" id="SSF48179">
    <property type="entry name" value="6-phosphogluconate dehydrogenase C-terminal domain-like"/>
    <property type="match status" value="1"/>
</dbReference>
<evidence type="ECO:0000256" key="2">
    <source>
        <dbReference type="ARBA" id="ARBA00022857"/>
    </source>
</evidence>
<organism evidence="7 8">
    <name type="scientific">Smittium culicis</name>
    <dbReference type="NCBI Taxonomy" id="133412"/>
    <lineage>
        <taxon>Eukaryota</taxon>
        <taxon>Fungi</taxon>
        <taxon>Fungi incertae sedis</taxon>
        <taxon>Zoopagomycota</taxon>
        <taxon>Kickxellomycotina</taxon>
        <taxon>Harpellomycetes</taxon>
        <taxon>Harpellales</taxon>
        <taxon>Legeriomycetaceae</taxon>
        <taxon>Smittium</taxon>
    </lineage>
</organism>
<dbReference type="GO" id="GO:0008677">
    <property type="term" value="F:2-dehydropantoate 2-reductase activity"/>
    <property type="evidence" value="ECO:0007669"/>
    <property type="project" value="UniProtKB-EC"/>
</dbReference>
<dbReference type="EC" id="1.1.1.169" evidence="4"/>
<dbReference type="PANTHER" id="PTHR21708:SF26">
    <property type="entry name" value="2-DEHYDROPANTOATE 2-REDUCTASE"/>
    <property type="match status" value="1"/>
</dbReference>
<dbReference type="InterPro" id="IPR003710">
    <property type="entry name" value="ApbA"/>
</dbReference>
<comment type="function">
    <text evidence="4">Catalyzes the NADPH-dependent reduction of ketopantoate into pantoic acid.</text>
</comment>
<feature type="domain" description="Ketopantoate reductase N-terminal" evidence="5">
    <location>
        <begin position="10"/>
        <end position="161"/>
    </location>
</feature>
<reference evidence="8" key="1">
    <citation type="submission" date="2017-01" db="EMBL/GenBank/DDBJ databases">
        <authorList>
            <person name="Wang Y."/>
            <person name="White M."/>
            <person name="Kvist S."/>
            <person name="Moncalvo J.-M."/>
        </authorList>
    </citation>
    <scope>NUCLEOTIDE SEQUENCE [LARGE SCALE GENOMIC DNA]</scope>
    <source>
        <strain evidence="8">ID-206-W2</strain>
    </source>
</reference>
<dbReference type="InterPro" id="IPR036291">
    <property type="entry name" value="NAD(P)-bd_dom_sf"/>
</dbReference>